<evidence type="ECO:0000256" key="6">
    <source>
        <dbReference type="RuleBase" id="RU363077"/>
    </source>
</evidence>
<evidence type="ECO:0000256" key="3">
    <source>
        <dbReference type="ARBA" id="ARBA00022692"/>
    </source>
</evidence>
<feature type="domain" description="EamA" evidence="7">
    <location>
        <begin position="189"/>
        <end position="327"/>
    </location>
</feature>
<feature type="transmembrane region" description="Helical" evidence="6">
    <location>
        <begin position="41"/>
        <end position="62"/>
    </location>
</feature>
<feature type="transmembrane region" description="Helical" evidence="6">
    <location>
        <begin position="103"/>
        <end position="125"/>
    </location>
</feature>
<evidence type="ECO:0000256" key="2">
    <source>
        <dbReference type="ARBA" id="ARBA00007635"/>
    </source>
</evidence>
<feature type="transmembrane region" description="Helical" evidence="6">
    <location>
        <begin position="74"/>
        <end position="97"/>
    </location>
</feature>
<reference evidence="8" key="1">
    <citation type="journal article" date="2023" name="Science">
        <title>Elucidation of the pathway for biosynthesis of saponin adjuvants from the soapbark tree.</title>
        <authorList>
            <person name="Reed J."/>
            <person name="Orme A."/>
            <person name="El-Demerdash A."/>
            <person name="Owen C."/>
            <person name="Martin L.B.B."/>
            <person name="Misra R.C."/>
            <person name="Kikuchi S."/>
            <person name="Rejzek M."/>
            <person name="Martin A.C."/>
            <person name="Harkess A."/>
            <person name="Leebens-Mack J."/>
            <person name="Louveau T."/>
            <person name="Stephenson M.J."/>
            <person name="Osbourn A."/>
        </authorList>
    </citation>
    <scope>NUCLEOTIDE SEQUENCE</scope>
    <source>
        <strain evidence="8">S10</strain>
    </source>
</reference>
<comment type="subcellular location">
    <subcellularLocation>
        <location evidence="1 6">Membrane</location>
        <topology evidence="1 6">Multi-pass membrane protein</topology>
    </subcellularLocation>
</comment>
<keyword evidence="5 6" id="KW-0472">Membrane</keyword>
<evidence type="ECO:0000256" key="4">
    <source>
        <dbReference type="ARBA" id="ARBA00022989"/>
    </source>
</evidence>
<protein>
    <recommendedName>
        <fullName evidence="6">WAT1-related protein</fullName>
    </recommendedName>
</protein>
<feature type="transmembrane region" description="Helical" evidence="6">
    <location>
        <begin position="283"/>
        <end position="304"/>
    </location>
</feature>
<dbReference type="Pfam" id="PF00892">
    <property type="entry name" value="EamA"/>
    <property type="match status" value="2"/>
</dbReference>
<keyword evidence="4 6" id="KW-1133">Transmembrane helix</keyword>
<evidence type="ECO:0000313" key="8">
    <source>
        <dbReference type="EMBL" id="KAJ7945900.1"/>
    </source>
</evidence>
<dbReference type="PANTHER" id="PTHR31218">
    <property type="entry name" value="WAT1-RELATED PROTEIN"/>
    <property type="match status" value="1"/>
</dbReference>
<keyword evidence="3 6" id="KW-0812">Transmembrane</keyword>
<evidence type="ECO:0000313" key="9">
    <source>
        <dbReference type="Proteomes" id="UP001163823"/>
    </source>
</evidence>
<dbReference type="AlphaFoldDB" id="A0AAD7P8R0"/>
<evidence type="ECO:0000256" key="1">
    <source>
        <dbReference type="ARBA" id="ARBA00004141"/>
    </source>
</evidence>
<feature type="transmembrane region" description="Helical" evidence="6">
    <location>
        <begin position="7"/>
        <end position="29"/>
    </location>
</feature>
<proteinExistence type="inferred from homology"/>
<comment type="caution">
    <text evidence="8">The sequence shown here is derived from an EMBL/GenBank/DDBJ whole genome shotgun (WGS) entry which is preliminary data.</text>
</comment>
<sequence>MGLRTKLVEIAPFAVMVVLECLDVGLTTLSKAAMSKGMSHFVFVVYSNALATLILLPSSFIINRSKRPPLSFSLLCKFFLLSLAGITVMQNCVFTGVSYSSPTLGSAMSNLVPALTFLLAVIFRMEKLELRSLRSQIKIMGTLVSISGAMIVTFYKGPAIGIDPGQSLKNLPPPEPLSSMLTKTSNWVIGGLLLATASLSLAVWTTAQAAILKGYPSQLTIVSFYCLFGTIQCTILSSILERDPNAWRLRPDIELIAILYSAIFGSVVTFSGLTWCIHKKGPVFVAMFKPLSIAIAALMGNIFLGDTLHVGSVIGAVVIVAGFYAVMWAQSKEEENGKSQVNSLLSSSQNSPLLESRIRDHDV</sequence>
<dbReference type="KEGG" id="qsa:O6P43_030898"/>
<feature type="transmembrane region" description="Helical" evidence="6">
    <location>
        <begin position="310"/>
        <end position="329"/>
    </location>
</feature>
<dbReference type="SUPFAM" id="SSF103481">
    <property type="entry name" value="Multidrug resistance efflux transporter EmrE"/>
    <property type="match status" value="2"/>
</dbReference>
<feature type="transmembrane region" description="Helical" evidence="6">
    <location>
        <begin position="137"/>
        <end position="155"/>
    </location>
</feature>
<dbReference type="Proteomes" id="UP001163823">
    <property type="component" value="Chromosome 13"/>
</dbReference>
<dbReference type="InterPro" id="IPR000620">
    <property type="entry name" value="EamA_dom"/>
</dbReference>
<gene>
    <name evidence="8" type="ORF">O6P43_030898</name>
</gene>
<dbReference type="InterPro" id="IPR037185">
    <property type="entry name" value="EmrE-like"/>
</dbReference>
<organism evidence="8 9">
    <name type="scientific">Quillaja saponaria</name>
    <name type="common">Soap bark tree</name>
    <dbReference type="NCBI Taxonomy" id="32244"/>
    <lineage>
        <taxon>Eukaryota</taxon>
        <taxon>Viridiplantae</taxon>
        <taxon>Streptophyta</taxon>
        <taxon>Embryophyta</taxon>
        <taxon>Tracheophyta</taxon>
        <taxon>Spermatophyta</taxon>
        <taxon>Magnoliopsida</taxon>
        <taxon>eudicotyledons</taxon>
        <taxon>Gunneridae</taxon>
        <taxon>Pentapetalae</taxon>
        <taxon>rosids</taxon>
        <taxon>fabids</taxon>
        <taxon>Fabales</taxon>
        <taxon>Quillajaceae</taxon>
        <taxon>Quillaja</taxon>
    </lineage>
</organism>
<comment type="similarity">
    <text evidence="2 6">Belongs to the drug/metabolite transporter (DMT) superfamily. Plant drug/metabolite exporter (P-DME) (TC 2.A.7.4) family.</text>
</comment>
<dbReference type="EMBL" id="JARAOO010000013">
    <property type="protein sequence ID" value="KAJ7945900.1"/>
    <property type="molecule type" value="Genomic_DNA"/>
</dbReference>
<feature type="transmembrane region" description="Helical" evidence="6">
    <location>
        <begin position="187"/>
        <end position="207"/>
    </location>
</feature>
<feature type="transmembrane region" description="Helical" evidence="6">
    <location>
        <begin position="255"/>
        <end position="276"/>
    </location>
</feature>
<accession>A0AAD7P8R0</accession>
<keyword evidence="9" id="KW-1185">Reference proteome</keyword>
<dbReference type="GO" id="GO:0016020">
    <property type="term" value="C:membrane"/>
    <property type="evidence" value="ECO:0007669"/>
    <property type="project" value="UniProtKB-SubCell"/>
</dbReference>
<feature type="domain" description="EamA" evidence="7">
    <location>
        <begin position="25"/>
        <end position="153"/>
    </location>
</feature>
<evidence type="ECO:0000259" key="7">
    <source>
        <dbReference type="Pfam" id="PF00892"/>
    </source>
</evidence>
<evidence type="ECO:0000256" key="5">
    <source>
        <dbReference type="ARBA" id="ARBA00023136"/>
    </source>
</evidence>
<dbReference type="GO" id="GO:0022857">
    <property type="term" value="F:transmembrane transporter activity"/>
    <property type="evidence" value="ECO:0007669"/>
    <property type="project" value="InterPro"/>
</dbReference>
<feature type="transmembrane region" description="Helical" evidence="6">
    <location>
        <begin position="219"/>
        <end position="240"/>
    </location>
</feature>
<name>A0AAD7P8R0_QUISA</name>
<dbReference type="InterPro" id="IPR030184">
    <property type="entry name" value="WAT1-related"/>
</dbReference>